<evidence type="ECO:0000313" key="2">
    <source>
        <dbReference type="Proteomes" id="UP001516400"/>
    </source>
</evidence>
<comment type="caution">
    <text evidence="1">The sequence shown here is derived from an EMBL/GenBank/DDBJ whole genome shotgun (WGS) entry which is preliminary data.</text>
</comment>
<proteinExistence type="predicted"/>
<keyword evidence="2" id="KW-1185">Reference proteome</keyword>
<gene>
    <name evidence="1" type="ORF">HHI36_010296</name>
</gene>
<organism evidence="1 2">
    <name type="scientific">Cryptolaemus montrouzieri</name>
    <dbReference type="NCBI Taxonomy" id="559131"/>
    <lineage>
        <taxon>Eukaryota</taxon>
        <taxon>Metazoa</taxon>
        <taxon>Ecdysozoa</taxon>
        <taxon>Arthropoda</taxon>
        <taxon>Hexapoda</taxon>
        <taxon>Insecta</taxon>
        <taxon>Pterygota</taxon>
        <taxon>Neoptera</taxon>
        <taxon>Endopterygota</taxon>
        <taxon>Coleoptera</taxon>
        <taxon>Polyphaga</taxon>
        <taxon>Cucujiformia</taxon>
        <taxon>Coccinelloidea</taxon>
        <taxon>Coccinellidae</taxon>
        <taxon>Scymninae</taxon>
        <taxon>Scymnini</taxon>
        <taxon>Cryptolaemus</taxon>
    </lineage>
</organism>
<dbReference type="EMBL" id="JABFTP020000001">
    <property type="protein sequence ID" value="KAL3266110.1"/>
    <property type="molecule type" value="Genomic_DNA"/>
</dbReference>
<protein>
    <submittedName>
        <fullName evidence="1">Uncharacterized protein</fullName>
    </submittedName>
</protein>
<dbReference type="AlphaFoldDB" id="A0ABD2MIJ1"/>
<reference evidence="1 2" key="1">
    <citation type="journal article" date="2021" name="BMC Biol.">
        <title>Horizontally acquired antibacterial genes associated with adaptive radiation of ladybird beetles.</title>
        <authorList>
            <person name="Li H.S."/>
            <person name="Tang X.F."/>
            <person name="Huang Y.H."/>
            <person name="Xu Z.Y."/>
            <person name="Chen M.L."/>
            <person name="Du X.Y."/>
            <person name="Qiu B.Y."/>
            <person name="Chen P.T."/>
            <person name="Zhang W."/>
            <person name="Slipinski A."/>
            <person name="Escalona H.E."/>
            <person name="Waterhouse R.M."/>
            <person name="Zwick A."/>
            <person name="Pang H."/>
        </authorList>
    </citation>
    <scope>NUCLEOTIDE SEQUENCE [LARGE SCALE GENOMIC DNA]</scope>
    <source>
        <strain evidence="1">SYSU2018</strain>
    </source>
</reference>
<sequence>MEKLISITTEGTEIGSRLLRRKKKELCEKIDENRHDNKKMWKVLKKLLDKDDKSIDHSNLGLEGPGSMENKLNEFFHKCCRYLLERCGTVWCPELIRDKNVLESVQRRAIRLAFGSVRPSRPERLNMAKHPNFELRPLPGDLITTYRILKRNFRDLQSIFHVDSENRLGGHGSKLMKEAL</sequence>
<accession>A0ABD2MIJ1</accession>
<name>A0ABD2MIJ1_9CUCU</name>
<feature type="non-terminal residue" evidence="1">
    <location>
        <position position="180"/>
    </location>
</feature>
<evidence type="ECO:0000313" key="1">
    <source>
        <dbReference type="EMBL" id="KAL3266110.1"/>
    </source>
</evidence>
<dbReference type="Proteomes" id="UP001516400">
    <property type="component" value="Unassembled WGS sequence"/>
</dbReference>